<organism evidence="2 3">
    <name type="scientific">Trichoderma simmonsii</name>
    <dbReference type="NCBI Taxonomy" id="1491479"/>
    <lineage>
        <taxon>Eukaryota</taxon>
        <taxon>Fungi</taxon>
        <taxon>Dikarya</taxon>
        <taxon>Ascomycota</taxon>
        <taxon>Pezizomycotina</taxon>
        <taxon>Sordariomycetes</taxon>
        <taxon>Hypocreomycetidae</taxon>
        <taxon>Hypocreales</taxon>
        <taxon>Hypocreaceae</taxon>
        <taxon>Trichoderma</taxon>
    </lineage>
</organism>
<feature type="region of interest" description="Disordered" evidence="1">
    <location>
        <begin position="1"/>
        <end position="31"/>
    </location>
</feature>
<accession>A0A8G0L4E3</accession>
<feature type="region of interest" description="Disordered" evidence="1">
    <location>
        <begin position="64"/>
        <end position="99"/>
    </location>
</feature>
<feature type="compositionally biased region" description="Polar residues" evidence="1">
    <location>
        <begin position="75"/>
        <end position="86"/>
    </location>
</feature>
<proteinExistence type="predicted"/>
<gene>
    <name evidence="2" type="ORF">H0G86_001303</name>
</gene>
<dbReference type="AlphaFoldDB" id="A0A8G0L4E3"/>
<sequence>MPCEKKRSNGLQQAKKDGPWGKQTGRNLVKTGGLEASSRRFAWVTCHNSCPCVQPTWGQLIVSFLPPSRGDGDASPQNNRSTSCRRGSTRHEHDPNVLVELQAKDWRGLESFPKRV</sequence>
<name>A0A8G0L4E3_9HYPO</name>
<dbReference type="EMBL" id="CP075864">
    <property type="protein sequence ID" value="QYS93939.1"/>
    <property type="molecule type" value="Genomic_DNA"/>
</dbReference>
<evidence type="ECO:0000256" key="1">
    <source>
        <dbReference type="SAM" id="MobiDB-lite"/>
    </source>
</evidence>
<reference evidence="2 3" key="1">
    <citation type="journal article" date="2021" name="BMC Genomics">
        <title>Telomere-to-telomere genome assembly of asparaginase-producing Trichoderma simmonsii.</title>
        <authorList>
            <person name="Chung D."/>
            <person name="Kwon Y.M."/>
            <person name="Yang Y."/>
        </authorList>
    </citation>
    <scope>NUCLEOTIDE SEQUENCE [LARGE SCALE GENOMIC DNA]</scope>
    <source>
        <strain evidence="2 3">GH-Sj1</strain>
    </source>
</reference>
<protein>
    <submittedName>
        <fullName evidence="2">Uncharacterized protein</fullName>
    </submittedName>
</protein>
<dbReference type="Proteomes" id="UP000826661">
    <property type="component" value="Chromosome I"/>
</dbReference>
<evidence type="ECO:0000313" key="2">
    <source>
        <dbReference type="EMBL" id="QYS93939.1"/>
    </source>
</evidence>
<evidence type="ECO:0000313" key="3">
    <source>
        <dbReference type="Proteomes" id="UP000826661"/>
    </source>
</evidence>
<keyword evidence="3" id="KW-1185">Reference proteome</keyword>